<dbReference type="PROSITE" id="PS51379">
    <property type="entry name" value="4FE4S_FER_2"/>
    <property type="match status" value="1"/>
</dbReference>
<evidence type="ECO:0000313" key="4">
    <source>
        <dbReference type="Proteomes" id="UP000198282"/>
    </source>
</evidence>
<evidence type="ECO:0000313" key="3">
    <source>
        <dbReference type="EMBL" id="SNS45124.1"/>
    </source>
</evidence>
<dbReference type="Proteomes" id="UP000198282">
    <property type="component" value="Unassembled WGS sequence"/>
</dbReference>
<accession>A0A239EMM6</accession>
<dbReference type="AlphaFoldDB" id="A0A239EMM6"/>
<gene>
    <name evidence="3" type="ORF">SAMN05216276_1009197</name>
</gene>
<reference evidence="3 4" key="1">
    <citation type="submission" date="2017-06" db="EMBL/GenBank/DDBJ databases">
        <authorList>
            <person name="Kim H.J."/>
            <person name="Triplett B.A."/>
        </authorList>
    </citation>
    <scope>NUCLEOTIDE SEQUENCE [LARGE SCALE GENOMIC DNA]</scope>
    <source>
        <strain evidence="3 4">CGMCC 4.2132</strain>
    </source>
</reference>
<dbReference type="EMBL" id="FZOD01000009">
    <property type="protein sequence ID" value="SNS45124.1"/>
    <property type="molecule type" value="Genomic_DNA"/>
</dbReference>
<feature type="compositionally biased region" description="Low complexity" evidence="1">
    <location>
        <begin position="108"/>
        <end position="119"/>
    </location>
</feature>
<evidence type="ECO:0000259" key="2">
    <source>
        <dbReference type="PROSITE" id="PS51379"/>
    </source>
</evidence>
<dbReference type="InterPro" id="IPR017896">
    <property type="entry name" value="4Fe4S_Fe-S-bd"/>
</dbReference>
<evidence type="ECO:0000256" key="1">
    <source>
        <dbReference type="SAM" id="MobiDB-lite"/>
    </source>
</evidence>
<protein>
    <recommendedName>
        <fullName evidence="2">4Fe-4S ferredoxin-type domain-containing protein</fullName>
    </recommendedName>
</protein>
<organism evidence="3 4">
    <name type="scientific">Streptosporangium subroseum</name>
    <dbReference type="NCBI Taxonomy" id="106412"/>
    <lineage>
        <taxon>Bacteria</taxon>
        <taxon>Bacillati</taxon>
        <taxon>Actinomycetota</taxon>
        <taxon>Actinomycetes</taxon>
        <taxon>Streptosporangiales</taxon>
        <taxon>Streptosporangiaceae</taxon>
        <taxon>Streptosporangium</taxon>
    </lineage>
</organism>
<keyword evidence="4" id="KW-1185">Reference proteome</keyword>
<feature type="domain" description="4Fe-4S ferredoxin-type" evidence="2">
    <location>
        <begin position="147"/>
        <end position="179"/>
    </location>
</feature>
<name>A0A239EMM6_9ACTN</name>
<sequence>MTATPGSSTAAPGSVGSSAMEAMRAKGAMVTVSASVGAAARKGACPRRPPRNRHANTVAWYRFVSHRSVRPDVDERSSICLASDSATRDGQTEPAAVRRVGRAHPRASRQPSPSPRRSACTSSAFGRRPPETLNPSVSVGNHVNLIVRPGRPPDPSCPGCFDSCARACPKVIRGRMSEGGGLEDYAFHGVRRPTRPAVGDLWTLGEGGHRVPFGAVLLCVWLRYVPGEPFW</sequence>
<proteinExistence type="predicted"/>
<feature type="region of interest" description="Disordered" evidence="1">
    <location>
        <begin position="84"/>
        <end position="137"/>
    </location>
</feature>